<keyword evidence="2 4" id="KW-0689">Ribosomal protein</keyword>
<dbReference type="Pfam" id="PF01092">
    <property type="entry name" value="Ribosomal_S6e"/>
    <property type="match status" value="1"/>
</dbReference>
<dbReference type="GO" id="GO:0003735">
    <property type="term" value="F:structural constituent of ribosome"/>
    <property type="evidence" value="ECO:0007669"/>
    <property type="project" value="InterPro"/>
</dbReference>
<dbReference type="EMBL" id="RKLV01000001">
    <property type="protein sequence ID" value="MCX2817780.1"/>
    <property type="molecule type" value="Genomic_DNA"/>
</dbReference>
<dbReference type="InterPro" id="IPR018282">
    <property type="entry name" value="Ribosomal_eS6_CS"/>
</dbReference>
<feature type="region of interest" description="Disordered" evidence="5">
    <location>
        <begin position="103"/>
        <end position="125"/>
    </location>
</feature>
<evidence type="ECO:0000256" key="3">
    <source>
        <dbReference type="ARBA" id="ARBA00023274"/>
    </source>
</evidence>
<sequence>MSVRVVVSNPETGASYQVEAQADDFAGTAIGDEVDGGYVGLDGCTLEITGGSDDTGRPMRGDVEGQSIDEILIDGGTGFNPTRDGERRRVSVRGGEVGDATVQLNTKVVEQGGTDIEDALGEEEE</sequence>
<dbReference type="RefSeq" id="WP_266085253.1">
    <property type="nucleotide sequence ID" value="NZ_RKLV01000001.1"/>
</dbReference>
<dbReference type="HAMAP" id="MF_00512">
    <property type="entry name" value="Ribosomal_eS6"/>
    <property type="match status" value="1"/>
</dbReference>
<evidence type="ECO:0000313" key="6">
    <source>
        <dbReference type="EMBL" id="MCX2817780.1"/>
    </source>
</evidence>
<comment type="similarity">
    <text evidence="1 4">Belongs to the eukaryotic ribosomal protein eS6 family.</text>
</comment>
<dbReference type="Proteomes" id="UP001149411">
    <property type="component" value="Unassembled WGS sequence"/>
</dbReference>
<dbReference type="AlphaFoldDB" id="A0A9Q4C2J9"/>
<proteinExistence type="inferred from homology"/>
<gene>
    <name evidence="4" type="primary">rps6e</name>
    <name evidence="6" type="ORF">EGH25_00170</name>
</gene>
<dbReference type="GO" id="GO:1990904">
    <property type="term" value="C:ribonucleoprotein complex"/>
    <property type="evidence" value="ECO:0007669"/>
    <property type="project" value="UniProtKB-KW"/>
</dbReference>
<dbReference type="SMART" id="SM01405">
    <property type="entry name" value="Ribosomal_S6e"/>
    <property type="match status" value="1"/>
</dbReference>
<evidence type="ECO:0000256" key="4">
    <source>
        <dbReference type="HAMAP-Rule" id="MF_00512"/>
    </source>
</evidence>
<comment type="caution">
    <text evidence="6">The sequence shown here is derived from an EMBL/GenBank/DDBJ whole genome shotgun (WGS) entry which is preliminary data.</text>
</comment>
<feature type="compositionally biased region" description="Acidic residues" evidence="5">
    <location>
        <begin position="115"/>
        <end position="125"/>
    </location>
</feature>
<accession>A0A9Q4C2J9</accession>
<dbReference type="InterPro" id="IPR001377">
    <property type="entry name" value="Ribosomal_eS6"/>
</dbReference>
<dbReference type="PROSITE" id="PS00578">
    <property type="entry name" value="RIBOSOMAL_S6E"/>
    <property type="match status" value="1"/>
</dbReference>
<evidence type="ECO:0000256" key="5">
    <source>
        <dbReference type="SAM" id="MobiDB-lite"/>
    </source>
</evidence>
<keyword evidence="3 4" id="KW-0687">Ribonucleoprotein</keyword>
<dbReference type="GO" id="GO:0005840">
    <property type="term" value="C:ribosome"/>
    <property type="evidence" value="ECO:0007669"/>
    <property type="project" value="UniProtKB-KW"/>
</dbReference>
<evidence type="ECO:0000256" key="1">
    <source>
        <dbReference type="ARBA" id="ARBA00009312"/>
    </source>
</evidence>
<keyword evidence="7" id="KW-1185">Reference proteome</keyword>
<organism evidence="6 7">
    <name type="scientific">Halorutilus salinus</name>
    <dbReference type="NCBI Taxonomy" id="2487751"/>
    <lineage>
        <taxon>Archaea</taxon>
        <taxon>Methanobacteriati</taxon>
        <taxon>Methanobacteriota</taxon>
        <taxon>Stenosarchaea group</taxon>
        <taxon>Halobacteria</taxon>
        <taxon>Halorutilales</taxon>
        <taxon>Halorutilaceae</taxon>
        <taxon>Halorutilus</taxon>
    </lineage>
</organism>
<name>A0A9Q4C2J9_9EURY</name>
<evidence type="ECO:0000313" key="7">
    <source>
        <dbReference type="Proteomes" id="UP001149411"/>
    </source>
</evidence>
<dbReference type="PANTHER" id="PTHR11502">
    <property type="entry name" value="40S RIBOSOMAL PROTEIN S6"/>
    <property type="match status" value="1"/>
</dbReference>
<protein>
    <recommendedName>
        <fullName evidence="4">Small ribosomal subunit protein eS6</fullName>
    </recommendedName>
</protein>
<dbReference type="InterPro" id="IPR020924">
    <property type="entry name" value="Ribosomal_eS6_arc"/>
</dbReference>
<evidence type="ECO:0000256" key="2">
    <source>
        <dbReference type="ARBA" id="ARBA00022980"/>
    </source>
</evidence>
<dbReference type="GO" id="GO:0006412">
    <property type="term" value="P:translation"/>
    <property type="evidence" value="ECO:0007669"/>
    <property type="project" value="UniProtKB-UniRule"/>
</dbReference>
<reference evidence="6" key="1">
    <citation type="submission" date="2022-09" db="EMBL/GenBank/DDBJ databases">
        <title>Haloadaptaus new haloarchaeum isolated from saline soil.</title>
        <authorList>
            <person name="Duran-Viseras A."/>
            <person name="Sanchez-Porro C."/>
            <person name="Ventosa A."/>
        </authorList>
    </citation>
    <scope>NUCLEOTIDE SEQUENCE</scope>
    <source>
        <strain evidence="6">F3-133</strain>
    </source>
</reference>
<dbReference type="NCBIfam" id="NF003294">
    <property type="entry name" value="PRK04290.1-3"/>
    <property type="match status" value="1"/>
</dbReference>